<feature type="compositionally biased region" description="Basic and acidic residues" evidence="1">
    <location>
        <begin position="120"/>
        <end position="167"/>
    </location>
</feature>
<comment type="caution">
    <text evidence="2">The sequence shown here is derived from an EMBL/GenBank/DDBJ whole genome shotgun (WGS) entry which is preliminary data.</text>
</comment>
<reference evidence="2" key="1">
    <citation type="journal article" date="2022" name="Int. J. Mol. Sci.">
        <title>Draft Genome of Tanacetum Coccineum: Genomic Comparison of Closely Related Tanacetum-Family Plants.</title>
        <authorList>
            <person name="Yamashiro T."/>
            <person name="Shiraishi A."/>
            <person name="Nakayama K."/>
            <person name="Satake H."/>
        </authorList>
    </citation>
    <scope>NUCLEOTIDE SEQUENCE</scope>
</reference>
<proteinExistence type="predicted"/>
<keyword evidence="3" id="KW-1185">Reference proteome</keyword>
<evidence type="ECO:0000256" key="1">
    <source>
        <dbReference type="SAM" id="MobiDB-lite"/>
    </source>
</evidence>
<organism evidence="2 3">
    <name type="scientific">Tanacetum coccineum</name>
    <dbReference type="NCBI Taxonomy" id="301880"/>
    <lineage>
        <taxon>Eukaryota</taxon>
        <taxon>Viridiplantae</taxon>
        <taxon>Streptophyta</taxon>
        <taxon>Embryophyta</taxon>
        <taxon>Tracheophyta</taxon>
        <taxon>Spermatophyta</taxon>
        <taxon>Magnoliopsida</taxon>
        <taxon>eudicotyledons</taxon>
        <taxon>Gunneridae</taxon>
        <taxon>Pentapetalae</taxon>
        <taxon>asterids</taxon>
        <taxon>campanulids</taxon>
        <taxon>Asterales</taxon>
        <taxon>Asteraceae</taxon>
        <taxon>Asteroideae</taxon>
        <taxon>Anthemideae</taxon>
        <taxon>Anthemidinae</taxon>
        <taxon>Tanacetum</taxon>
    </lineage>
</organism>
<feature type="compositionally biased region" description="Gly residues" evidence="1">
    <location>
        <begin position="42"/>
        <end position="58"/>
    </location>
</feature>
<name>A0ABQ5E0Y7_9ASTR</name>
<feature type="compositionally biased region" description="Acidic residues" evidence="1">
    <location>
        <begin position="168"/>
        <end position="180"/>
    </location>
</feature>
<gene>
    <name evidence="2" type="ORF">Tco_0951719</name>
</gene>
<feature type="region of interest" description="Disordered" evidence="1">
    <location>
        <begin position="120"/>
        <end position="209"/>
    </location>
</feature>
<feature type="compositionally biased region" description="Basic and acidic residues" evidence="1">
    <location>
        <begin position="181"/>
        <end position="209"/>
    </location>
</feature>
<feature type="compositionally biased region" description="Basic and acidic residues" evidence="1">
    <location>
        <begin position="32"/>
        <end position="41"/>
    </location>
</feature>
<dbReference type="EMBL" id="BQNB010015693">
    <property type="protein sequence ID" value="GJT43004.1"/>
    <property type="molecule type" value="Genomic_DNA"/>
</dbReference>
<evidence type="ECO:0000313" key="3">
    <source>
        <dbReference type="Proteomes" id="UP001151760"/>
    </source>
</evidence>
<evidence type="ECO:0000313" key="2">
    <source>
        <dbReference type="EMBL" id="GJT43004.1"/>
    </source>
</evidence>
<accession>A0ABQ5E0Y7</accession>
<feature type="compositionally biased region" description="Basic and acidic residues" evidence="1">
    <location>
        <begin position="1"/>
        <end position="20"/>
    </location>
</feature>
<protein>
    <submittedName>
        <fullName evidence="2">Uncharacterized protein</fullName>
    </submittedName>
</protein>
<feature type="compositionally biased region" description="Gly residues" evidence="1">
    <location>
        <begin position="21"/>
        <end position="31"/>
    </location>
</feature>
<dbReference type="Proteomes" id="UP001151760">
    <property type="component" value="Unassembled WGS sequence"/>
</dbReference>
<reference evidence="2" key="2">
    <citation type="submission" date="2022-01" db="EMBL/GenBank/DDBJ databases">
        <authorList>
            <person name="Yamashiro T."/>
            <person name="Shiraishi A."/>
            <person name="Satake H."/>
            <person name="Nakayama K."/>
        </authorList>
    </citation>
    <scope>NUCLEOTIDE SEQUENCE</scope>
</reference>
<sequence>MGAREGGRERTRERGRERGGWGRGEGAGGGRAEGRGERGGGRESGVGAGSGGGGTRGGGARGSLIEEFDYSFCELILFLERERGGVTGLPRTADSRYGYLRSMCGDGCHDVYGERREWIGDEKGDEGGSERGRDGDHWEREGGMKRVKEEGGGRERNCALPERRMREEEGEGVGEGEEGEVWERIEGSSGWEGRRGGEREGESEERGERDELRYEISCPVVDVAHRKRGKYMAKCAAIGYEFLSFSFSSLGEVEADTVTLLKRIRKFSMALDIETCVVVHIFNRISFGIGKEVRPR</sequence>
<feature type="region of interest" description="Disordered" evidence="1">
    <location>
        <begin position="1"/>
        <end position="58"/>
    </location>
</feature>